<feature type="non-terminal residue" evidence="2">
    <location>
        <position position="1"/>
    </location>
</feature>
<reference evidence="2" key="1">
    <citation type="journal article" date="2019" name="Sci. Rep.">
        <title>Draft genome of Tanacetum cinerariifolium, the natural source of mosquito coil.</title>
        <authorList>
            <person name="Yamashiro T."/>
            <person name="Shiraishi A."/>
            <person name="Satake H."/>
            <person name="Nakayama K."/>
        </authorList>
    </citation>
    <scope>NUCLEOTIDE SEQUENCE</scope>
</reference>
<dbReference type="EMBL" id="BKCJ011851378">
    <property type="protein sequence ID" value="GFD58307.1"/>
    <property type="molecule type" value="Genomic_DNA"/>
</dbReference>
<protein>
    <submittedName>
        <fullName evidence="2">Uncharacterized protein</fullName>
    </submittedName>
</protein>
<feature type="region of interest" description="Disordered" evidence="1">
    <location>
        <begin position="23"/>
        <end position="53"/>
    </location>
</feature>
<evidence type="ECO:0000313" key="2">
    <source>
        <dbReference type="EMBL" id="GFD58307.1"/>
    </source>
</evidence>
<accession>A0A699XF85</accession>
<evidence type="ECO:0000256" key="1">
    <source>
        <dbReference type="SAM" id="MobiDB-lite"/>
    </source>
</evidence>
<organism evidence="2">
    <name type="scientific">Tanacetum cinerariifolium</name>
    <name type="common">Dalmatian daisy</name>
    <name type="synonym">Chrysanthemum cinerariifolium</name>
    <dbReference type="NCBI Taxonomy" id="118510"/>
    <lineage>
        <taxon>Eukaryota</taxon>
        <taxon>Viridiplantae</taxon>
        <taxon>Streptophyta</taxon>
        <taxon>Embryophyta</taxon>
        <taxon>Tracheophyta</taxon>
        <taxon>Spermatophyta</taxon>
        <taxon>Magnoliopsida</taxon>
        <taxon>eudicotyledons</taxon>
        <taxon>Gunneridae</taxon>
        <taxon>Pentapetalae</taxon>
        <taxon>asterids</taxon>
        <taxon>campanulids</taxon>
        <taxon>Asterales</taxon>
        <taxon>Asteraceae</taxon>
        <taxon>Asteroideae</taxon>
        <taxon>Anthemideae</taxon>
        <taxon>Anthemidinae</taxon>
        <taxon>Tanacetum</taxon>
    </lineage>
</organism>
<comment type="caution">
    <text evidence="2">The sequence shown here is derived from an EMBL/GenBank/DDBJ whole genome shotgun (WGS) entry which is preliminary data.</text>
</comment>
<gene>
    <name evidence="2" type="ORF">Tci_930276</name>
</gene>
<name>A0A699XF85_TANCI</name>
<proteinExistence type="predicted"/>
<sequence>FNKAMKRLNMFVDMDTELVIESSKKTKAEVTEGSSKRVGDELEQKHAKKQKVR</sequence>
<feature type="compositionally biased region" description="Basic and acidic residues" evidence="1">
    <location>
        <begin position="23"/>
        <end position="45"/>
    </location>
</feature>
<dbReference type="AlphaFoldDB" id="A0A699XF85"/>